<name>A0ABQ1W3G7_9BACT</name>
<dbReference type="RefSeq" id="WP_188501076.1">
    <property type="nucleotide sequence ID" value="NZ_BMFP01000003.1"/>
</dbReference>
<reference evidence="3" key="1">
    <citation type="journal article" date="2019" name="Int. J. Syst. Evol. Microbiol.">
        <title>The Global Catalogue of Microorganisms (GCM) 10K type strain sequencing project: providing services to taxonomists for standard genome sequencing and annotation.</title>
        <authorList>
            <consortium name="The Broad Institute Genomics Platform"/>
            <consortium name="The Broad Institute Genome Sequencing Center for Infectious Disease"/>
            <person name="Wu L."/>
            <person name="Ma J."/>
        </authorList>
    </citation>
    <scope>NUCLEOTIDE SEQUENCE [LARGE SCALE GENOMIC DNA]</scope>
    <source>
        <strain evidence="3">CGMCC 1.12749</strain>
    </source>
</reference>
<evidence type="ECO:0000256" key="1">
    <source>
        <dbReference type="SAM" id="Phobius"/>
    </source>
</evidence>
<dbReference type="Proteomes" id="UP000634043">
    <property type="component" value="Unassembled WGS sequence"/>
</dbReference>
<gene>
    <name evidence="2" type="ORF">GCM10011323_16550</name>
</gene>
<feature type="transmembrane region" description="Helical" evidence="1">
    <location>
        <begin position="117"/>
        <end position="133"/>
    </location>
</feature>
<protein>
    <recommendedName>
        <fullName evidence="4">Cytochrome C oxidase subunit I</fullName>
    </recommendedName>
</protein>
<feature type="transmembrane region" description="Helical" evidence="1">
    <location>
        <begin position="396"/>
        <end position="416"/>
    </location>
</feature>
<feature type="transmembrane region" description="Helical" evidence="1">
    <location>
        <begin position="21"/>
        <end position="42"/>
    </location>
</feature>
<sequence>MTEVRERLRQLPQTGQDTLMRARIALGYLVLVAMLGLFLRWLMVSPIDGVNYKNFLHAHSHVALLGWLYCAFFAALLYIFPAVTAEARTSFRRQFFLTQVSVLGMLFTFPVQGYALFSIIFSTMHILLSYWFARSYWKHVQGNVDTGTHATSLKYIGAALLFMVVSSIGPWAMGPIMAKGTIGGELYYSAIYFYLHFQYNGWFTFAVLGLLFWFLEHHQVYFNRSWAMRAFWLLALACLPAYALSVLWTQPADWVYAIGYVAVAMQLAGLLYLIKVVQQVWGKVVGLLKPWVCGLVGIALVFFVLKLVLQTVSAFPYMADLAYKLRYFIIGYLHLSLLGFVSLFVLGFLLQQGLCRLGRYGGVGLTLFLAGFFATELLMFGQGTFLWLGLMALPSFSWLMFWASVPMPLGLGVFFLGQRGLKVSGVGRLSESGFTGFKDSQDL</sequence>
<accession>A0ABQ1W3G7</accession>
<feature type="transmembrane region" description="Helical" evidence="1">
    <location>
        <begin position="153"/>
        <end position="173"/>
    </location>
</feature>
<keyword evidence="1" id="KW-1133">Transmembrane helix</keyword>
<evidence type="ECO:0000313" key="3">
    <source>
        <dbReference type="Proteomes" id="UP000634043"/>
    </source>
</evidence>
<feature type="transmembrane region" description="Helical" evidence="1">
    <location>
        <begin position="329"/>
        <end position="350"/>
    </location>
</feature>
<dbReference type="EMBL" id="BMFP01000003">
    <property type="protein sequence ID" value="GGG12830.1"/>
    <property type="molecule type" value="Genomic_DNA"/>
</dbReference>
<proteinExistence type="predicted"/>
<keyword evidence="1" id="KW-0472">Membrane</keyword>
<feature type="transmembrane region" description="Helical" evidence="1">
    <location>
        <begin position="62"/>
        <end position="83"/>
    </location>
</feature>
<comment type="caution">
    <text evidence="2">The sequence shown here is derived from an EMBL/GenBank/DDBJ whole genome shotgun (WGS) entry which is preliminary data.</text>
</comment>
<feature type="transmembrane region" description="Helical" evidence="1">
    <location>
        <begin position="286"/>
        <end position="309"/>
    </location>
</feature>
<keyword evidence="3" id="KW-1185">Reference proteome</keyword>
<feature type="transmembrane region" description="Helical" evidence="1">
    <location>
        <begin position="193"/>
        <end position="214"/>
    </location>
</feature>
<feature type="transmembrane region" description="Helical" evidence="1">
    <location>
        <begin position="362"/>
        <end position="390"/>
    </location>
</feature>
<feature type="transmembrane region" description="Helical" evidence="1">
    <location>
        <begin position="226"/>
        <end position="248"/>
    </location>
</feature>
<organism evidence="2 3">
    <name type="scientific">Pontibacter amylolyticus</name>
    <dbReference type="NCBI Taxonomy" id="1424080"/>
    <lineage>
        <taxon>Bacteria</taxon>
        <taxon>Pseudomonadati</taxon>
        <taxon>Bacteroidota</taxon>
        <taxon>Cytophagia</taxon>
        <taxon>Cytophagales</taxon>
        <taxon>Hymenobacteraceae</taxon>
        <taxon>Pontibacter</taxon>
    </lineage>
</organism>
<feature type="transmembrane region" description="Helical" evidence="1">
    <location>
        <begin position="95"/>
        <end position="111"/>
    </location>
</feature>
<evidence type="ECO:0000313" key="2">
    <source>
        <dbReference type="EMBL" id="GGG12830.1"/>
    </source>
</evidence>
<keyword evidence="1" id="KW-0812">Transmembrane</keyword>
<evidence type="ECO:0008006" key="4">
    <source>
        <dbReference type="Google" id="ProtNLM"/>
    </source>
</evidence>
<feature type="transmembrane region" description="Helical" evidence="1">
    <location>
        <begin position="254"/>
        <end position="274"/>
    </location>
</feature>